<sequence length="225" mass="25260">GKIMVDQIRSFDKEKRLIKKIGELPKEVLEKAEQILSKLDIWPLSKNYDLIIIDGPARTSQSTLQIARQADLIIQPTGASRADLQPAVKEFHALKAAGINPKKLLFVINRVASLAEEKAAQNYLSQTGYQVVSLPLYEKSSYREAQNRGQSIANVRYKNLSHQRVGLLAMINFVHACGFHLRDDKNNEILLKQWEKLLLEIATAQSEALAVELVKAHLLLEIIGS</sequence>
<dbReference type="EMBL" id="CAJVQC010007682">
    <property type="protein sequence ID" value="CAG8582673.1"/>
    <property type="molecule type" value="Genomic_DNA"/>
</dbReference>
<keyword evidence="2" id="KW-1185">Reference proteome</keyword>
<accession>A0ACA9MCP1</accession>
<gene>
    <name evidence="1" type="ORF">RPERSI_LOCUS5212</name>
</gene>
<evidence type="ECO:0000313" key="2">
    <source>
        <dbReference type="Proteomes" id="UP000789920"/>
    </source>
</evidence>
<organism evidence="1 2">
    <name type="scientific">Racocetra persica</name>
    <dbReference type="NCBI Taxonomy" id="160502"/>
    <lineage>
        <taxon>Eukaryota</taxon>
        <taxon>Fungi</taxon>
        <taxon>Fungi incertae sedis</taxon>
        <taxon>Mucoromycota</taxon>
        <taxon>Glomeromycotina</taxon>
        <taxon>Glomeromycetes</taxon>
        <taxon>Diversisporales</taxon>
        <taxon>Gigasporaceae</taxon>
        <taxon>Racocetra</taxon>
    </lineage>
</organism>
<name>A0ACA9MCP1_9GLOM</name>
<feature type="non-terminal residue" evidence="1">
    <location>
        <position position="1"/>
    </location>
</feature>
<protein>
    <submittedName>
        <fullName evidence="1">10772_t:CDS:1</fullName>
    </submittedName>
</protein>
<dbReference type="Proteomes" id="UP000789920">
    <property type="component" value="Unassembled WGS sequence"/>
</dbReference>
<reference evidence="1" key="1">
    <citation type="submission" date="2021-06" db="EMBL/GenBank/DDBJ databases">
        <authorList>
            <person name="Kallberg Y."/>
            <person name="Tangrot J."/>
            <person name="Rosling A."/>
        </authorList>
    </citation>
    <scope>NUCLEOTIDE SEQUENCE</scope>
    <source>
        <strain evidence="1">MA461A</strain>
    </source>
</reference>
<comment type="caution">
    <text evidence="1">The sequence shown here is derived from an EMBL/GenBank/DDBJ whole genome shotgun (WGS) entry which is preliminary data.</text>
</comment>
<proteinExistence type="predicted"/>
<evidence type="ECO:0000313" key="1">
    <source>
        <dbReference type="EMBL" id="CAG8582673.1"/>
    </source>
</evidence>